<protein>
    <submittedName>
        <fullName evidence="5">Acetyltransferase</fullName>
    </submittedName>
</protein>
<proteinExistence type="inferred from homology"/>
<dbReference type="InterPro" id="IPR018357">
    <property type="entry name" value="Hexapep_transf_CS"/>
</dbReference>
<reference evidence="5" key="1">
    <citation type="submission" date="2016-08" db="EMBL/GenBank/DDBJ databases">
        <authorList>
            <person name="Seilhamer J.J."/>
        </authorList>
    </citation>
    <scope>NUCLEOTIDE SEQUENCE</scope>
    <source>
        <strain evidence="5">86</strain>
    </source>
</reference>
<evidence type="ECO:0000256" key="4">
    <source>
        <dbReference type="ARBA" id="ARBA00023315"/>
    </source>
</evidence>
<sequence length="244" mass="27275">MKASRVSEEKGVFLQGKISLNKNNPIMAECPIQLREAYYNIDFIGAFTYLGGSESRFRHIKSIGRFCSIAGGVIAGEIEHPTDHISPHPIFQGRWSTFGAWSEEYIKRNATALEVDRQSIPTSLGRRYNKIVIGNDVWIGEGAMIRRGVKIGDGAVIGAKSVVSDDVPPYAIVAGIPAKLIRYRFDEITIGRLMKLRWWEYGLSATEGCSMNLVSMALDTMERNIENGVAKLYKVELVDLRELF</sequence>
<gene>
    <name evidence="5" type="ORF">KL86PLE_40258</name>
</gene>
<comment type="similarity">
    <text evidence="1">Belongs to the transferase hexapeptide repeat family.</text>
</comment>
<dbReference type="PANTHER" id="PTHR43300:SF11">
    <property type="entry name" value="ACETYLTRANSFERASE RV3034C-RELATED"/>
    <property type="match status" value="1"/>
</dbReference>
<name>A0A212LFW0_9HYPH</name>
<dbReference type="GO" id="GO:0016746">
    <property type="term" value="F:acyltransferase activity"/>
    <property type="evidence" value="ECO:0007669"/>
    <property type="project" value="UniProtKB-KW"/>
</dbReference>
<dbReference type="PANTHER" id="PTHR43300">
    <property type="entry name" value="ACETYLTRANSFERASE"/>
    <property type="match status" value="1"/>
</dbReference>
<dbReference type="Gene3D" id="2.160.10.10">
    <property type="entry name" value="Hexapeptide repeat proteins"/>
    <property type="match status" value="1"/>
</dbReference>
<dbReference type="CDD" id="cd03349">
    <property type="entry name" value="LbH_XAT"/>
    <property type="match status" value="1"/>
</dbReference>
<accession>A0A212LFW0</accession>
<evidence type="ECO:0000313" key="5">
    <source>
        <dbReference type="EMBL" id="SCM76453.1"/>
    </source>
</evidence>
<dbReference type="PROSITE" id="PS00101">
    <property type="entry name" value="HEXAPEP_TRANSFERASES"/>
    <property type="match status" value="1"/>
</dbReference>
<dbReference type="AlphaFoldDB" id="A0A212LFW0"/>
<dbReference type="EMBL" id="FMJD01000008">
    <property type="protein sequence ID" value="SCM76453.1"/>
    <property type="molecule type" value="Genomic_DNA"/>
</dbReference>
<dbReference type="InterPro" id="IPR001451">
    <property type="entry name" value="Hexapep"/>
</dbReference>
<dbReference type="Pfam" id="PF00132">
    <property type="entry name" value="Hexapep"/>
    <property type="match status" value="1"/>
</dbReference>
<evidence type="ECO:0000256" key="2">
    <source>
        <dbReference type="ARBA" id="ARBA00022679"/>
    </source>
</evidence>
<keyword evidence="4" id="KW-0012">Acyltransferase</keyword>
<dbReference type="InterPro" id="IPR050179">
    <property type="entry name" value="Trans_hexapeptide_repeat"/>
</dbReference>
<keyword evidence="3" id="KW-0677">Repeat</keyword>
<dbReference type="RefSeq" id="WP_288196626.1">
    <property type="nucleotide sequence ID" value="NZ_LT608334.1"/>
</dbReference>
<dbReference type="InterPro" id="IPR011004">
    <property type="entry name" value="Trimer_LpxA-like_sf"/>
</dbReference>
<dbReference type="SUPFAM" id="SSF51161">
    <property type="entry name" value="Trimeric LpxA-like enzymes"/>
    <property type="match status" value="1"/>
</dbReference>
<organism evidence="5">
    <name type="scientific">uncultured Pleomorphomonas sp</name>
    <dbReference type="NCBI Taxonomy" id="442121"/>
    <lineage>
        <taxon>Bacteria</taxon>
        <taxon>Pseudomonadati</taxon>
        <taxon>Pseudomonadota</taxon>
        <taxon>Alphaproteobacteria</taxon>
        <taxon>Hyphomicrobiales</taxon>
        <taxon>Pleomorphomonadaceae</taxon>
        <taxon>Pleomorphomonas</taxon>
        <taxon>environmental samples</taxon>
    </lineage>
</organism>
<evidence type="ECO:0000256" key="1">
    <source>
        <dbReference type="ARBA" id="ARBA00007274"/>
    </source>
</evidence>
<evidence type="ECO:0000256" key="3">
    <source>
        <dbReference type="ARBA" id="ARBA00022737"/>
    </source>
</evidence>
<keyword evidence="2 5" id="KW-0808">Transferase</keyword>